<feature type="compositionally biased region" description="Polar residues" evidence="5">
    <location>
        <begin position="18"/>
        <end position="30"/>
    </location>
</feature>
<proteinExistence type="predicted"/>
<dbReference type="CDD" id="cd19677">
    <property type="entry name" value="UBR-box_UBR7"/>
    <property type="match status" value="1"/>
</dbReference>
<feature type="compositionally biased region" description="Low complexity" evidence="5">
    <location>
        <begin position="377"/>
        <end position="386"/>
    </location>
</feature>
<sequence length="570" mass="61586">MSPAPEEAPVARTKQRTDSMGSHQSSDSQTAADFIRDQMQLEADAREALPYSIENCTKPLGSLRQAVFACLTCLPPPENPSDPYDAAGVCYACSVQCHGDHTLVEIFNKRNFTCDCGTTRFPATSPCNLRINPETNTKGGVHSEEPDANNKYNQNFQNRFCGCSCLYDPFQQEGTMFQCLGLGTHETGGCGEDWWHPGCVVGLGLKWFEKMEKNGKAAEVKPEAKDASIGGLATISEDAESAPPQNGEVQTTAKAEEEDEDDDGPPLPPGFPAEEAFEGFLCYKCVEAHPWIKRYAGTPGFLPPVLFKPEQEAPLAPIKEESDTKAENPVAAEQPAPVPTNTGSFSRKRKAEDDDTSSQTSKRPKNADSPIPSTELSSVPPEDIIPSPSPSPTPTQNSQCKAPPPLSLSSTLPPFSLFFLPNFREKLCHCSHCFPLLAPHPQLLEEEETYEPPVSEDGNNSQHGGGGGSTQGSGSLYERGESALRNVDRVRAIEGVMAYNHLKDKLKPFFQEFAESGKAISAEDIKGYFAKLRGDEKVVRAQGGGGESQGKDDGEDDGAGGDGRKEQSGY</sequence>
<gene>
    <name evidence="7" type="ORF">QBC38DRAFT_371129</name>
</gene>
<evidence type="ECO:0000313" key="8">
    <source>
        <dbReference type="Proteomes" id="UP001301958"/>
    </source>
</evidence>
<dbReference type="InterPro" id="IPR003126">
    <property type="entry name" value="Znf_UBR"/>
</dbReference>
<feature type="region of interest" description="Disordered" evidence="5">
    <location>
        <begin position="1"/>
        <end position="30"/>
    </location>
</feature>
<evidence type="ECO:0000313" key="7">
    <source>
        <dbReference type="EMBL" id="KAK4224417.1"/>
    </source>
</evidence>
<evidence type="ECO:0000256" key="2">
    <source>
        <dbReference type="ARBA" id="ARBA00022771"/>
    </source>
</evidence>
<dbReference type="InterPro" id="IPR040204">
    <property type="entry name" value="UBR7"/>
</dbReference>
<feature type="zinc finger region" description="UBR-type" evidence="4">
    <location>
        <begin position="54"/>
        <end position="132"/>
    </location>
</feature>
<evidence type="ECO:0000259" key="6">
    <source>
        <dbReference type="PROSITE" id="PS51157"/>
    </source>
</evidence>
<dbReference type="Pfam" id="PF02207">
    <property type="entry name" value="zf-UBR"/>
    <property type="match status" value="1"/>
</dbReference>
<keyword evidence="8" id="KW-1185">Reference proteome</keyword>
<feature type="region of interest" description="Disordered" evidence="5">
    <location>
        <begin position="320"/>
        <end position="406"/>
    </location>
</feature>
<keyword evidence="1" id="KW-0479">Metal-binding</keyword>
<keyword evidence="3" id="KW-0862">Zinc</keyword>
<dbReference type="GO" id="GO:0008270">
    <property type="term" value="F:zinc ion binding"/>
    <property type="evidence" value="ECO:0007669"/>
    <property type="project" value="UniProtKB-KW"/>
</dbReference>
<dbReference type="PANTHER" id="PTHR13513">
    <property type="entry name" value="E3 UBIQUITIN-PROTEIN LIGASE UBR7"/>
    <property type="match status" value="1"/>
</dbReference>
<evidence type="ECO:0000256" key="1">
    <source>
        <dbReference type="ARBA" id="ARBA00022723"/>
    </source>
</evidence>
<feature type="compositionally biased region" description="Polar residues" evidence="5">
    <location>
        <begin position="243"/>
        <end position="253"/>
    </location>
</feature>
<dbReference type="AlphaFoldDB" id="A0AAN7GSU6"/>
<dbReference type="SMART" id="SM00396">
    <property type="entry name" value="ZnF_UBR1"/>
    <property type="match status" value="1"/>
</dbReference>
<name>A0AAN7GSU6_9PEZI</name>
<feature type="domain" description="UBR-type" evidence="6">
    <location>
        <begin position="54"/>
        <end position="132"/>
    </location>
</feature>
<comment type="caution">
    <text evidence="7">The sequence shown here is derived from an EMBL/GenBank/DDBJ whole genome shotgun (WGS) entry which is preliminary data.</text>
</comment>
<feature type="region of interest" description="Disordered" evidence="5">
    <location>
        <begin position="539"/>
        <end position="570"/>
    </location>
</feature>
<dbReference type="EMBL" id="MU865393">
    <property type="protein sequence ID" value="KAK4224417.1"/>
    <property type="molecule type" value="Genomic_DNA"/>
</dbReference>
<reference evidence="7" key="1">
    <citation type="journal article" date="2023" name="Mol. Phylogenet. Evol.">
        <title>Genome-scale phylogeny and comparative genomics of the fungal order Sordariales.</title>
        <authorList>
            <person name="Hensen N."/>
            <person name="Bonometti L."/>
            <person name="Westerberg I."/>
            <person name="Brannstrom I.O."/>
            <person name="Guillou S."/>
            <person name="Cros-Aarteil S."/>
            <person name="Calhoun S."/>
            <person name="Haridas S."/>
            <person name="Kuo A."/>
            <person name="Mondo S."/>
            <person name="Pangilinan J."/>
            <person name="Riley R."/>
            <person name="LaButti K."/>
            <person name="Andreopoulos B."/>
            <person name="Lipzen A."/>
            <person name="Chen C."/>
            <person name="Yan M."/>
            <person name="Daum C."/>
            <person name="Ng V."/>
            <person name="Clum A."/>
            <person name="Steindorff A."/>
            <person name="Ohm R.A."/>
            <person name="Martin F."/>
            <person name="Silar P."/>
            <person name="Natvig D.O."/>
            <person name="Lalanne C."/>
            <person name="Gautier V."/>
            <person name="Ament-Velasquez S.L."/>
            <person name="Kruys A."/>
            <person name="Hutchinson M.I."/>
            <person name="Powell A.J."/>
            <person name="Barry K."/>
            <person name="Miller A.N."/>
            <person name="Grigoriev I.V."/>
            <person name="Debuchy R."/>
            <person name="Gladieux P."/>
            <person name="Hiltunen Thoren M."/>
            <person name="Johannesson H."/>
        </authorList>
    </citation>
    <scope>NUCLEOTIDE SEQUENCE</scope>
    <source>
        <strain evidence="7">CBS 990.96</strain>
    </source>
</reference>
<organism evidence="7 8">
    <name type="scientific">Podospora fimiseda</name>
    <dbReference type="NCBI Taxonomy" id="252190"/>
    <lineage>
        <taxon>Eukaryota</taxon>
        <taxon>Fungi</taxon>
        <taxon>Dikarya</taxon>
        <taxon>Ascomycota</taxon>
        <taxon>Pezizomycotina</taxon>
        <taxon>Sordariomycetes</taxon>
        <taxon>Sordariomycetidae</taxon>
        <taxon>Sordariales</taxon>
        <taxon>Podosporaceae</taxon>
        <taxon>Podospora</taxon>
    </lineage>
</organism>
<dbReference type="PANTHER" id="PTHR13513:SF9">
    <property type="entry name" value="E3 UBIQUITIN-PROTEIN LIGASE UBR7-RELATED"/>
    <property type="match status" value="1"/>
</dbReference>
<dbReference type="InterPro" id="IPR047506">
    <property type="entry name" value="UBR7-like_UBR-box"/>
</dbReference>
<protein>
    <recommendedName>
        <fullName evidence="6">UBR-type domain-containing protein</fullName>
    </recommendedName>
</protein>
<keyword evidence="2" id="KW-0863">Zinc-finger</keyword>
<feature type="region of interest" description="Disordered" evidence="5">
    <location>
        <begin position="448"/>
        <end position="480"/>
    </location>
</feature>
<dbReference type="GO" id="GO:0061630">
    <property type="term" value="F:ubiquitin protein ligase activity"/>
    <property type="evidence" value="ECO:0007669"/>
    <property type="project" value="InterPro"/>
</dbReference>
<evidence type="ECO:0000256" key="5">
    <source>
        <dbReference type="SAM" id="MobiDB-lite"/>
    </source>
</evidence>
<reference evidence="7" key="2">
    <citation type="submission" date="2023-05" db="EMBL/GenBank/DDBJ databases">
        <authorList>
            <consortium name="Lawrence Berkeley National Laboratory"/>
            <person name="Steindorff A."/>
            <person name="Hensen N."/>
            <person name="Bonometti L."/>
            <person name="Westerberg I."/>
            <person name="Brannstrom I.O."/>
            <person name="Guillou S."/>
            <person name="Cros-Aarteil S."/>
            <person name="Calhoun S."/>
            <person name="Haridas S."/>
            <person name="Kuo A."/>
            <person name="Mondo S."/>
            <person name="Pangilinan J."/>
            <person name="Riley R."/>
            <person name="Labutti K."/>
            <person name="Andreopoulos B."/>
            <person name="Lipzen A."/>
            <person name="Chen C."/>
            <person name="Yanf M."/>
            <person name="Daum C."/>
            <person name="Ng V."/>
            <person name="Clum A."/>
            <person name="Ohm R."/>
            <person name="Martin F."/>
            <person name="Silar P."/>
            <person name="Natvig D."/>
            <person name="Lalanne C."/>
            <person name="Gautier V."/>
            <person name="Ament-Velasquez S.L."/>
            <person name="Kruys A."/>
            <person name="Hutchinson M.I."/>
            <person name="Powell A.J."/>
            <person name="Barry K."/>
            <person name="Miller A.N."/>
            <person name="Grigoriev I.V."/>
            <person name="Debuchy R."/>
            <person name="Gladieux P."/>
            <person name="Thoren M.H."/>
            <person name="Johannesson H."/>
        </authorList>
    </citation>
    <scope>NUCLEOTIDE SEQUENCE</scope>
    <source>
        <strain evidence="7">CBS 990.96</strain>
    </source>
</reference>
<dbReference type="PROSITE" id="PS51157">
    <property type="entry name" value="ZF_UBR"/>
    <property type="match status" value="1"/>
</dbReference>
<feature type="region of interest" description="Disordered" evidence="5">
    <location>
        <begin position="236"/>
        <end position="273"/>
    </location>
</feature>
<evidence type="ECO:0000256" key="4">
    <source>
        <dbReference type="PROSITE-ProRule" id="PRU00508"/>
    </source>
</evidence>
<accession>A0AAN7GSU6</accession>
<evidence type="ECO:0000256" key="3">
    <source>
        <dbReference type="ARBA" id="ARBA00022833"/>
    </source>
</evidence>
<dbReference type="GO" id="GO:0005737">
    <property type="term" value="C:cytoplasm"/>
    <property type="evidence" value="ECO:0007669"/>
    <property type="project" value="TreeGrafter"/>
</dbReference>
<dbReference type="Proteomes" id="UP001301958">
    <property type="component" value="Unassembled WGS sequence"/>
</dbReference>